<dbReference type="InterPro" id="IPR014031">
    <property type="entry name" value="Ketoacyl_synth_C"/>
</dbReference>
<feature type="domain" description="Beta-ketoacyl synthase C-terminal" evidence="2">
    <location>
        <begin position="43"/>
        <end position="86"/>
    </location>
</feature>
<comment type="caution">
    <text evidence="3">The sequence shown here is derived from an EMBL/GenBank/DDBJ whole genome shotgun (WGS) entry which is preliminary data.</text>
</comment>
<name>A0A1Q9DFR7_SYMMI</name>
<dbReference type="EMBL" id="LSRX01000561">
    <property type="protein sequence ID" value="OLP94034.1"/>
    <property type="molecule type" value="Genomic_DNA"/>
</dbReference>
<dbReference type="OrthoDB" id="329835at2759"/>
<accession>A0A1Q9DFR7</accession>
<protein>
    <recommendedName>
        <fullName evidence="2">Beta-ketoacyl synthase C-terminal domain-containing protein</fullName>
    </recommendedName>
</protein>
<proteinExistence type="predicted"/>
<dbReference type="Pfam" id="PF02801">
    <property type="entry name" value="Ketoacyl-synt_C"/>
    <property type="match status" value="1"/>
</dbReference>
<gene>
    <name evidence="3" type="ORF">AK812_SmicGene24005</name>
</gene>
<dbReference type="SUPFAM" id="SSF53901">
    <property type="entry name" value="Thiolase-like"/>
    <property type="match status" value="1"/>
</dbReference>
<feature type="compositionally biased region" description="Acidic residues" evidence="1">
    <location>
        <begin position="177"/>
        <end position="194"/>
    </location>
</feature>
<evidence type="ECO:0000313" key="3">
    <source>
        <dbReference type="EMBL" id="OLP94034.1"/>
    </source>
</evidence>
<feature type="region of interest" description="Disordered" evidence="1">
    <location>
        <begin position="173"/>
        <end position="195"/>
    </location>
</feature>
<reference evidence="3 4" key="1">
    <citation type="submission" date="2016-02" db="EMBL/GenBank/DDBJ databases">
        <title>Genome analysis of coral dinoflagellate symbionts highlights evolutionary adaptations to a symbiotic lifestyle.</title>
        <authorList>
            <person name="Aranda M."/>
            <person name="Li Y."/>
            <person name="Liew Y.J."/>
            <person name="Baumgarten S."/>
            <person name="Simakov O."/>
            <person name="Wilson M."/>
            <person name="Piel J."/>
            <person name="Ashoor H."/>
            <person name="Bougouffa S."/>
            <person name="Bajic V.B."/>
            <person name="Ryu T."/>
            <person name="Ravasi T."/>
            <person name="Bayer T."/>
            <person name="Micklem G."/>
            <person name="Kim H."/>
            <person name="Bhak J."/>
            <person name="Lajeunesse T.C."/>
            <person name="Voolstra C.R."/>
        </authorList>
    </citation>
    <scope>NUCLEOTIDE SEQUENCE [LARGE SCALE GENOMIC DNA]</scope>
    <source>
        <strain evidence="3 4">CCMP2467</strain>
    </source>
</reference>
<organism evidence="3 4">
    <name type="scientific">Symbiodinium microadriaticum</name>
    <name type="common">Dinoflagellate</name>
    <name type="synonym">Zooxanthella microadriatica</name>
    <dbReference type="NCBI Taxonomy" id="2951"/>
    <lineage>
        <taxon>Eukaryota</taxon>
        <taxon>Sar</taxon>
        <taxon>Alveolata</taxon>
        <taxon>Dinophyceae</taxon>
        <taxon>Suessiales</taxon>
        <taxon>Symbiodiniaceae</taxon>
        <taxon>Symbiodinium</taxon>
    </lineage>
</organism>
<dbReference type="AlphaFoldDB" id="A0A1Q9DFR7"/>
<evidence type="ECO:0000259" key="2">
    <source>
        <dbReference type="Pfam" id="PF02801"/>
    </source>
</evidence>
<dbReference type="InterPro" id="IPR016039">
    <property type="entry name" value="Thiolase-like"/>
</dbReference>
<sequence>MENGAEREQGDFCLLAGSQVNQVGVRRAQCLFDCTERTSAGKMCTGHGTGTSLGDPIEIGAYRHEPVVITSSKSNIGHCEGKVAILRTRQCSELFCEALCKRVVSPESIEMTMRVMKLTLETCHIRHLDMTGFPGIITTENVTFRAEASYNGVLSFGFGGTNACATAYGGGGLQQQEMEEEGEAEEEEEEEQEEVWGVNQMTSRGVGTNKDLYSLFIRKMQDAPPQEVTIVGDDWEVELDPDGVVSYWKKDKEVPDMGASLRRCPYYITGTFNDWKYEEMEADASVPGLFYASIRITANVEEEFQILADKEPKMTFHPSTRRPETSTATQDIDEVFYSPRARGIESNSTDLTRVQQRCPG</sequence>
<evidence type="ECO:0000313" key="4">
    <source>
        <dbReference type="Proteomes" id="UP000186817"/>
    </source>
</evidence>
<dbReference type="Proteomes" id="UP000186817">
    <property type="component" value="Unassembled WGS sequence"/>
</dbReference>
<keyword evidence="4" id="KW-1185">Reference proteome</keyword>
<evidence type="ECO:0000256" key="1">
    <source>
        <dbReference type="SAM" id="MobiDB-lite"/>
    </source>
</evidence>
<dbReference type="GO" id="GO:0016746">
    <property type="term" value="F:acyltransferase activity"/>
    <property type="evidence" value="ECO:0007669"/>
    <property type="project" value="InterPro"/>
</dbReference>
<dbReference type="Gene3D" id="3.40.47.10">
    <property type="match status" value="1"/>
</dbReference>